<protein>
    <submittedName>
        <fullName evidence="1">Uncharacterized protein</fullName>
    </submittedName>
</protein>
<reference evidence="1" key="1">
    <citation type="submission" date="2022-12" db="EMBL/GenBank/DDBJ databases">
        <title>Genome Sequence of Lasiodiplodia mahajangana.</title>
        <authorList>
            <person name="Buettner E."/>
        </authorList>
    </citation>
    <scope>NUCLEOTIDE SEQUENCE</scope>
    <source>
        <strain evidence="1">VT137</strain>
    </source>
</reference>
<comment type="caution">
    <text evidence="1">The sequence shown here is derived from an EMBL/GenBank/DDBJ whole genome shotgun (WGS) entry which is preliminary data.</text>
</comment>
<evidence type="ECO:0000313" key="2">
    <source>
        <dbReference type="Proteomes" id="UP001153332"/>
    </source>
</evidence>
<organism evidence="1 2">
    <name type="scientific">Lasiodiplodia mahajangana</name>
    <dbReference type="NCBI Taxonomy" id="1108764"/>
    <lineage>
        <taxon>Eukaryota</taxon>
        <taxon>Fungi</taxon>
        <taxon>Dikarya</taxon>
        <taxon>Ascomycota</taxon>
        <taxon>Pezizomycotina</taxon>
        <taxon>Dothideomycetes</taxon>
        <taxon>Dothideomycetes incertae sedis</taxon>
        <taxon>Botryosphaeriales</taxon>
        <taxon>Botryosphaeriaceae</taxon>
        <taxon>Lasiodiplodia</taxon>
    </lineage>
</organism>
<accession>A0ACC2JAP0</accession>
<gene>
    <name evidence="1" type="ORF">O1611_g9058</name>
</gene>
<name>A0ACC2JAP0_9PEZI</name>
<sequence>MWRRIFHDRDVYGFLLSRCSNGLHHGADDGLTPQQLSLAQGRLLRVLPRLSALNFAAVTRTDFPELHQQYENAEATGGLLHFAALHMVDKEDMLMHLSLIDFFETLLSIQRITPFSTYKMDILRKLYREATKQDVALRNAILTLPERTVPEEADELRQFIRDVSIG</sequence>
<evidence type="ECO:0000313" key="1">
    <source>
        <dbReference type="EMBL" id="KAJ8124582.1"/>
    </source>
</evidence>
<dbReference type="EMBL" id="JAPUUL010002913">
    <property type="protein sequence ID" value="KAJ8124582.1"/>
    <property type="molecule type" value="Genomic_DNA"/>
</dbReference>
<proteinExistence type="predicted"/>
<dbReference type="Proteomes" id="UP001153332">
    <property type="component" value="Unassembled WGS sequence"/>
</dbReference>
<keyword evidence="2" id="KW-1185">Reference proteome</keyword>